<dbReference type="RefSeq" id="WP_209846777.1">
    <property type="nucleotide sequence ID" value="NZ_JAGGJV010000001.1"/>
</dbReference>
<feature type="transmembrane region" description="Helical" evidence="1">
    <location>
        <begin position="134"/>
        <end position="152"/>
    </location>
</feature>
<organism evidence="2 3">
    <name type="scientific">Rhizobium herbae</name>
    <dbReference type="NCBI Taxonomy" id="508661"/>
    <lineage>
        <taxon>Bacteria</taxon>
        <taxon>Pseudomonadati</taxon>
        <taxon>Pseudomonadota</taxon>
        <taxon>Alphaproteobacteria</taxon>
        <taxon>Hyphomicrobiales</taxon>
        <taxon>Rhizobiaceae</taxon>
        <taxon>Rhizobium/Agrobacterium group</taxon>
        <taxon>Rhizobium</taxon>
    </lineage>
</organism>
<keyword evidence="1" id="KW-1133">Transmembrane helix</keyword>
<gene>
    <name evidence="2" type="ORF">J2Z75_000330</name>
</gene>
<keyword evidence="1" id="KW-0472">Membrane</keyword>
<sequence length="154" mass="18408">MGPISSILKWRDDRHRLAKLRFDLEDLDIAFRNKVKVEKLRRGSEEWERAYADFDNYRELYDADIAQLETTNQIRRASAWGVPIPFRPISEEPVYDDKYWDWHRPHASYYLSDVGKAFLRRETYAEMEMRSKPWIPWIAIGISVISLLVSLLKM</sequence>
<dbReference type="EMBL" id="JAGGJV010000001">
    <property type="protein sequence ID" value="MBP1856850.1"/>
    <property type="molecule type" value="Genomic_DNA"/>
</dbReference>
<name>A0ABS4EFY3_9HYPH</name>
<evidence type="ECO:0000313" key="2">
    <source>
        <dbReference type="EMBL" id="MBP1856850.1"/>
    </source>
</evidence>
<comment type="caution">
    <text evidence="2">The sequence shown here is derived from an EMBL/GenBank/DDBJ whole genome shotgun (WGS) entry which is preliminary data.</text>
</comment>
<dbReference type="Proteomes" id="UP000823786">
    <property type="component" value="Unassembled WGS sequence"/>
</dbReference>
<evidence type="ECO:0000313" key="3">
    <source>
        <dbReference type="Proteomes" id="UP000823786"/>
    </source>
</evidence>
<proteinExistence type="predicted"/>
<protein>
    <submittedName>
        <fullName evidence="2">Uncharacterized protein</fullName>
    </submittedName>
</protein>
<accession>A0ABS4EFY3</accession>
<evidence type="ECO:0000256" key="1">
    <source>
        <dbReference type="SAM" id="Phobius"/>
    </source>
</evidence>
<reference evidence="2 3" key="1">
    <citation type="submission" date="2021-03" db="EMBL/GenBank/DDBJ databases">
        <title>Genomic Encyclopedia of Type Strains, Phase IV (KMG-IV): sequencing the most valuable type-strain genomes for metagenomic binning, comparative biology and taxonomic classification.</title>
        <authorList>
            <person name="Goeker M."/>
        </authorList>
    </citation>
    <scope>NUCLEOTIDE SEQUENCE [LARGE SCALE GENOMIC DNA]</scope>
    <source>
        <strain evidence="2 3">DSM 26427</strain>
    </source>
</reference>
<keyword evidence="1" id="KW-0812">Transmembrane</keyword>
<keyword evidence="3" id="KW-1185">Reference proteome</keyword>